<dbReference type="EMBL" id="CAUEEQ010026966">
    <property type="protein sequence ID" value="CAJ0947587.1"/>
    <property type="molecule type" value="Genomic_DNA"/>
</dbReference>
<dbReference type="SUPFAM" id="SSF101908">
    <property type="entry name" value="Putative isomerase YbhE"/>
    <property type="match status" value="1"/>
</dbReference>
<reference evidence="1" key="1">
    <citation type="submission" date="2023-07" db="EMBL/GenBank/DDBJ databases">
        <authorList>
            <person name="Stuckert A."/>
        </authorList>
    </citation>
    <scope>NUCLEOTIDE SEQUENCE</scope>
</reference>
<comment type="caution">
    <text evidence="1">The sequence shown here is derived from an EMBL/GenBank/DDBJ whole genome shotgun (WGS) entry which is preliminary data.</text>
</comment>
<evidence type="ECO:0000313" key="2">
    <source>
        <dbReference type="Proteomes" id="UP001176940"/>
    </source>
</evidence>
<sequence length="171" mass="19074">MGLCDFKCQGRNSVSVCTWSQWLDPHRSVSKRVNCMAVGGSYLFIGLSGGLEVYTLADHDWISGWEANKVEVCTLTVCPVQDQVYFLGTVDDMGIARLFYFSDENLSFLKTFNEPEDASKRTNCVMFQLSQGGGYAGILLEGGHSRQHIPQHFTIKRGHVQTINSVQVKTI</sequence>
<evidence type="ECO:0000313" key="1">
    <source>
        <dbReference type="EMBL" id="CAJ0947587.1"/>
    </source>
</evidence>
<dbReference type="Proteomes" id="UP001176940">
    <property type="component" value="Unassembled WGS sequence"/>
</dbReference>
<protein>
    <submittedName>
        <fullName evidence="1">Uncharacterized protein</fullName>
    </submittedName>
</protein>
<dbReference type="PANTHER" id="PTHR12219:SF17">
    <property type="entry name" value="WD REPEAT-CONTAINING PROTEIN 93"/>
    <property type="match status" value="1"/>
</dbReference>
<dbReference type="Pfam" id="PF21030">
    <property type="entry name" value="WDR93"/>
    <property type="match status" value="1"/>
</dbReference>
<proteinExistence type="predicted"/>
<keyword evidence="2" id="KW-1185">Reference proteome</keyword>
<dbReference type="InterPro" id="IPR006885">
    <property type="entry name" value="NADH_UbQ_FeS_4_mit-like"/>
</dbReference>
<accession>A0ABN9LPW7</accession>
<gene>
    <name evidence="1" type="ORF">RIMI_LOCUS11745820</name>
</gene>
<dbReference type="PANTHER" id="PTHR12219">
    <property type="entry name" value="NADH-UBIQUINONE OXIDOREDUCTASE"/>
    <property type="match status" value="1"/>
</dbReference>
<organism evidence="1 2">
    <name type="scientific">Ranitomeya imitator</name>
    <name type="common">mimic poison frog</name>
    <dbReference type="NCBI Taxonomy" id="111125"/>
    <lineage>
        <taxon>Eukaryota</taxon>
        <taxon>Metazoa</taxon>
        <taxon>Chordata</taxon>
        <taxon>Craniata</taxon>
        <taxon>Vertebrata</taxon>
        <taxon>Euteleostomi</taxon>
        <taxon>Amphibia</taxon>
        <taxon>Batrachia</taxon>
        <taxon>Anura</taxon>
        <taxon>Neobatrachia</taxon>
        <taxon>Hyloidea</taxon>
        <taxon>Dendrobatidae</taxon>
        <taxon>Dendrobatinae</taxon>
        <taxon>Ranitomeya</taxon>
    </lineage>
</organism>
<dbReference type="InterPro" id="IPR049547">
    <property type="entry name" value="WDR93_beta-prop"/>
</dbReference>
<name>A0ABN9LPW7_9NEOB</name>